<dbReference type="GeneID" id="86959302"/>
<reference evidence="3" key="1">
    <citation type="submission" date="2020-09" db="EMBL/GenBank/DDBJ databases">
        <title>Whole genome shotgun sequence of Streptomyces cinnamonensis NBRC 15873.</title>
        <authorList>
            <person name="Komaki H."/>
            <person name="Tamura T."/>
        </authorList>
    </citation>
    <scope>NUCLEOTIDE SEQUENCE [LARGE SCALE GENOMIC DNA]</scope>
    <source>
        <strain evidence="3">NBRC 15873</strain>
    </source>
</reference>
<evidence type="ECO:0000256" key="1">
    <source>
        <dbReference type="SAM" id="MobiDB-lite"/>
    </source>
</evidence>
<organism evidence="2 3">
    <name type="scientific">Streptomyces virginiae</name>
    <name type="common">Streptomyces cinnamonensis</name>
    <dbReference type="NCBI Taxonomy" id="1961"/>
    <lineage>
        <taxon>Bacteria</taxon>
        <taxon>Bacillati</taxon>
        <taxon>Actinomycetota</taxon>
        <taxon>Actinomycetes</taxon>
        <taxon>Kitasatosporales</taxon>
        <taxon>Streptomycetaceae</taxon>
        <taxon>Streptomyces</taxon>
    </lineage>
</organism>
<feature type="region of interest" description="Disordered" evidence="1">
    <location>
        <begin position="38"/>
        <end position="91"/>
    </location>
</feature>
<keyword evidence="3" id="KW-1185">Reference proteome</keyword>
<feature type="region of interest" description="Disordered" evidence="1">
    <location>
        <begin position="1"/>
        <end position="20"/>
    </location>
</feature>
<accession>A0ABQ3NW06</accession>
<evidence type="ECO:0000313" key="2">
    <source>
        <dbReference type="EMBL" id="GHI16943.1"/>
    </source>
</evidence>
<sequence length="1328" mass="135356">MRLLPSGRRTRERPGRGRAAVASGALLLSVLASFTGQTGAAAAATQPPAATASPQSGTAAGAAPEAGPKAAPAPKPAPDGDREAVVRSLQQSGQAASACPTALQPSTIVNCAVEPNTTTSFSIALSAPDVVVLQLATSPGIIRPKLVSPTGATVTCEHVRGAGDYTYGAVRCPAAQAGTYTMKVENGTGSQTQIWTSYLPLVSSTACKTVAPADRALGAPKVFQGSLPAGSAGDCYTLDLAANDVLRSYSSSTDVHHSVYDATGKQICATVYAWQNTGSVALDCKLTGLAPFRMTAISAFGASQATYDVTLARLSRPEGCVVVEPQAYGASPDLSSTVRCRTLRVSQPAWHAFAPIASGTAPAGTLFDTAGVEMPRACQYGGCDLPAGDHTWAAAPRPEAPAAFGIALHSAKETRGCTATHDNGLVAGPATGTFGGPGQKLCLTLPTASGKGVYLLDRTPTGGQAVSAVVYDASGLKQCEYSGYYPVCKLTGTAPFRVVLTGTPSQAYALAVHRTGEVAGCAAWPRTGFDGTVGAEVQLTSDGRQSCLSLPADKHAAAEVLSYSEPFNRQWGTFYVADAAGNVACLGGAVLACPLTAGTPYTVMLVGQADTYKLARRDISATANCTAPVSTKVGGRATSFDLGSALDARCLRVSGAATDKFWLSARTAGGKDDPSATLQVVDAGGKYMCEQYTVACRVTGSTSYIAIVHTKNHADKPIHTDVDTWKVGTSAGWAPECTANRISVAGFPDRSGVLTENSTAYCAVVDMKPSQSFGVGGLSTSNDLGSQVTPELSLLGPQVWEGTGTTSRYQCDGGFGSRCSAESDAQAGQAVLMLSAGRTVLPLEFTLGGTCITACTGQQRSPWVSGITPASGPAGQLNQAVVHGVDLTLGSYLQLMPSGSQFADGPYLKPLSVSPDGTSMKVLVDTNGLQPGLYDVGLYIGHRITKAYTVTAPTTATKSRFVPHGPSRFLDTRDGTGAVKQRVGPGGVVTLQVAGVKGVPASGVTAVVMNVTAVQPTEAGHVMVYPNGQPRPSVSNLNFAPGQIVPNLVTVPVVNGKVDLRNNAGSVDLIADVTGYYTDQAGAGSAFNPVTPARFLDTRDGTGAAKQRVGPGGVVTLQVAGVKGIPASGVTAVVMNVTAVQPTEAGHVTVYPNGQAAPGVSNLNFTPGQIVPNLVTVPVVNGKVDLRNNSGSVDLIADVTGYYAATGSAFSAGAPVRLLDTRDGTGARAGAVGGGGIVSLLVAGVEGVPLTGVTAVVLNVTVTNPSQDGHLIVHPHGTGRPNVSNLNYTAGQTVSNLVVVPVVDGRVTFFNNSGSVDVIADLNGYFTS</sequence>
<evidence type="ECO:0000313" key="3">
    <source>
        <dbReference type="Proteomes" id="UP000660554"/>
    </source>
</evidence>
<feature type="compositionally biased region" description="Low complexity" evidence="1">
    <location>
        <begin position="38"/>
        <end position="70"/>
    </location>
</feature>
<proteinExistence type="predicted"/>
<dbReference type="RefSeq" id="WP_148668138.1">
    <property type="nucleotide sequence ID" value="NZ_BMRU01000005.1"/>
</dbReference>
<evidence type="ECO:0008006" key="4">
    <source>
        <dbReference type="Google" id="ProtNLM"/>
    </source>
</evidence>
<gene>
    <name evidence="2" type="ORF">Scinn_64060</name>
</gene>
<protein>
    <recommendedName>
        <fullName evidence="4">Tat pathway signal protein</fullName>
    </recommendedName>
</protein>
<comment type="caution">
    <text evidence="2">The sequence shown here is derived from an EMBL/GenBank/DDBJ whole genome shotgun (WGS) entry which is preliminary data.</text>
</comment>
<dbReference type="Proteomes" id="UP000660554">
    <property type="component" value="Unassembled WGS sequence"/>
</dbReference>
<dbReference type="EMBL" id="BNDV01000016">
    <property type="protein sequence ID" value="GHI16943.1"/>
    <property type="molecule type" value="Genomic_DNA"/>
</dbReference>
<name>A0ABQ3NW06_STRVG</name>